<dbReference type="AlphaFoldDB" id="A0A9P6DZH6"/>
<keyword evidence="2" id="KW-1185">Reference proteome</keyword>
<evidence type="ECO:0000313" key="1">
    <source>
        <dbReference type="EMBL" id="KAF9519532.1"/>
    </source>
</evidence>
<dbReference type="EMBL" id="MU128917">
    <property type="protein sequence ID" value="KAF9519532.1"/>
    <property type="molecule type" value="Genomic_DNA"/>
</dbReference>
<comment type="caution">
    <text evidence="1">The sequence shown here is derived from an EMBL/GenBank/DDBJ whole genome shotgun (WGS) entry which is preliminary data.</text>
</comment>
<name>A0A9P6DZH6_9AGAM</name>
<sequence>MFVLLFPASCSCMAHPGRARHPFVGVSFPLHCPSHSRAFESKFSVSYCRSHYNETVRTLTDLAVNSSGTKTVYTTLKQICALQTGRDQLALTISQVVLRIREISGKSYLQISQT</sequence>
<proteinExistence type="predicted"/>
<protein>
    <submittedName>
        <fullName evidence="1">Uncharacterized protein</fullName>
    </submittedName>
</protein>
<dbReference type="Proteomes" id="UP000886523">
    <property type="component" value="Unassembled WGS sequence"/>
</dbReference>
<organism evidence="1 2">
    <name type="scientific">Hydnum rufescens UP504</name>
    <dbReference type="NCBI Taxonomy" id="1448309"/>
    <lineage>
        <taxon>Eukaryota</taxon>
        <taxon>Fungi</taxon>
        <taxon>Dikarya</taxon>
        <taxon>Basidiomycota</taxon>
        <taxon>Agaricomycotina</taxon>
        <taxon>Agaricomycetes</taxon>
        <taxon>Cantharellales</taxon>
        <taxon>Hydnaceae</taxon>
        <taxon>Hydnum</taxon>
    </lineage>
</organism>
<evidence type="ECO:0000313" key="2">
    <source>
        <dbReference type="Proteomes" id="UP000886523"/>
    </source>
</evidence>
<gene>
    <name evidence="1" type="ORF">BS47DRAFT_1154185</name>
</gene>
<accession>A0A9P6DZH6</accession>
<reference evidence="1" key="1">
    <citation type="journal article" date="2020" name="Nat. Commun.">
        <title>Large-scale genome sequencing of mycorrhizal fungi provides insights into the early evolution of symbiotic traits.</title>
        <authorList>
            <person name="Miyauchi S."/>
            <person name="Kiss E."/>
            <person name="Kuo A."/>
            <person name="Drula E."/>
            <person name="Kohler A."/>
            <person name="Sanchez-Garcia M."/>
            <person name="Morin E."/>
            <person name="Andreopoulos B."/>
            <person name="Barry K.W."/>
            <person name="Bonito G."/>
            <person name="Buee M."/>
            <person name="Carver A."/>
            <person name="Chen C."/>
            <person name="Cichocki N."/>
            <person name="Clum A."/>
            <person name="Culley D."/>
            <person name="Crous P.W."/>
            <person name="Fauchery L."/>
            <person name="Girlanda M."/>
            <person name="Hayes R.D."/>
            <person name="Keri Z."/>
            <person name="LaButti K."/>
            <person name="Lipzen A."/>
            <person name="Lombard V."/>
            <person name="Magnuson J."/>
            <person name="Maillard F."/>
            <person name="Murat C."/>
            <person name="Nolan M."/>
            <person name="Ohm R.A."/>
            <person name="Pangilinan J."/>
            <person name="Pereira M.F."/>
            <person name="Perotto S."/>
            <person name="Peter M."/>
            <person name="Pfister S."/>
            <person name="Riley R."/>
            <person name="Sitrit Y."/>
            <person name="Stielow J.B."/>
            <person name="Szollosi G."/>
            <person name="Zifcakova L."/>
            <person name="Stursova M."/>
            <person name="Spatafora J.W."/>
            <person name="Tedersoo L."/>
            <person name="Vaario L.M."/>
            <person name="Yamada A."/>
            <person name="Yan M."/>
            <person name="Wang P."/>
            <person name="Xu J."/>
            <person name="Bruns T."/>
            <person name="Baldrian P."/>
            <person name="Vilgalys R."/>
            <person name="Dunand C."/>
            <person name="Henrissat B."/>
            <person name="Grigoriev I.V."/>
            <person name="Hibbett D."/>
            <person name="Nagy L.G."/>
            <person name="Martin F.M."/>
        </authorList>
    </citation>
    <scope>NUCLEOTIDE SEQUENCE</scope>
    <source>
        <strain evidence="1">UP504</strain>
    </source>
</reference>